<feature type="domain" description="DinB-like" evidence="1">
    <location>
        <begin position="10"/>
        <end position="142"/>
    </location>
</feature>
<gene>
    <name evidence="2" type="ORF">GCM10023188_30750</name>
</gene>
<dbReference type="RefSeq" id="WP_345160343.1">
    <property type="nucleotide sequence ID" value="NZ_BAABHC010000016.1"/>
</dbReference>
<proteinExistence type="predicted"/>
<reference evidence="3" key="1">
    <citation type="journal article" date="2019" name="Int. J. Syst. Evol. Microbiol.">
        <title>The Global Catalogue of Microorganisms (GCM) 10K type strain sequencing project: providing services to taxonomists for standard genome sequencing and annotation.</title>
        <authorList>
            <consortium name="The Broad Institute Genomics Platform"/>
            <consortium name="The Broad Institute Genome Sequencing Center for Infectious Disease"/>
            <person name="Wu L."/>
            <person name="Ma J."/>
        </authorList>
    </citation>
    <scope>NUCLEOTIDE SEQUENCE [LARGE SCALE GENOMIC DNA]</scope>
    <source>
        <strain evidence="3">JCM 17926</strain>
    </source>
</reference>
<sequence length="153" mass="17118">MSTTAFFIQQWQEARTRFSRQLPALTASDLAKKLAPAPNSAGFLIRHIADVELLFAKNVFNAPDIKVVAKTVIDQHDTGQWTDLQDLKDYQQSAFEQLSAVLSRQPDDSWEEKITTKEFGEKSKAEALGRIVSHTAYHAGQLAMILKYGQPAL</sequence>
<organism evidence="2 3">
    <name type="scientific">Pontibacter saemangeumensis</name>
    <dbReference type="NCBI Taxonomy" id="1084525"/>
    <lineage>
        <taxon>Bacteria</taxon>
        <taxon>Pseudomonadati</taxon>
        <taxon>Bacteroidota</taxon>
        <taxon>Cytophagia</taxon>
        <taxon>Cytophagales</taxon>
        <taxon>Hymenobacteraceae</taxon>
        <taxon>Pontibacter</taxon>
    </lineage>
</organism>
<dbReference type="InterPro" id="IPR024775">
    <property type="entry name" value="DinB-like"/>
</dbReference>
<dbReference type="Proteomes" id="UP001500552">
    <property type="component" value="Unassembled WGS sequence"/>
</dbReference>
<dbReference type="EMBL" id="BAABHC010000016">
    <property type="protein sequence ID" value="GAA4437018.1"/>
    <property type="molecule type" value="Genomic_DNA"/>
</dbReference>
<evidence type="ECO:0000313" key="3">
    <source>
        <dbReference type="Proteomes" id="UP001500552"/>
    </source>
</evidence>
<protein>
    <recommendedName>
        <fullName evidence="1">DinB-like domain-containing protein</fullName>
    </recommendedName>
</protein>
<dbReference type="InterPro" id="IPR034660">
    <property type="entry name" value="DinB/YfiT-like"/>
</dbReference>
<dbReference type="Gene3D" id="1.20.120.450">
    <property type="entry name" value="dinb family like domain"/>
    <property type="match status" value="1"/>
</dbReference>
<comment type="caution">
    <text evidence="2">The sequence shown here is derived from an EMBL/GenBank/DDBJ whole genome shotgun (WGS) entry which is preliminary data.</text>
</comment>
<evidence type="ECO:0000313" key="2">
    <source>
        <dbReference type="EMBL" id="GAA4437018.1"/>
    </source>
</evidence>
<dbReference type="SUPFAM" id="SSF109854">
    <property type="entry name" value="DinB/YfiT-like putative metalloenzymes"/>
    <property type="match status" value="1"/>
</dbReference>
<accession>A0ABP8LVH5</accession>
<keyword evidence="3" id="KW-1185">Reference proteome</keyword>
<name>A0ABP8LVH5_9BACT</name>
<evidence type="ECO:0000259" key="1">
    <source>
        <dbReference type="Pfam" id="PF12867"/>
    </source>
</evidence>
<dbReference type="Pfam" id="PF12867">
    <property type="entry name" value="DinB_2"/>
    <property type="match status" value="1"/>
</dbReference>